<evidence type="ECO:0000256" key="1">
    <source>
        <dbReference type="ARBA" id="ARBA00004651"/>
    </source>
</evidence>
<comment type="subcellular location">
    <subcellularLocation>
        <location evidence="1 14">Cell membrane</location>
        <topology evidence="1 14">Multi-pass membrane protein</topology>
    </subcellularLocation>
</comment>
<dbReference type="InterPro" id="IPR052921">
    <property type="entry name" value="GPCR1_Superfamily_Member"/>
</dbReference>
<dbReference type="Gene3D" id="1.20.1070.10">
    <property type="entry name" value="Rhodopsin 7-helix transmembrane proteins"/>
    <property type="match status" value="1"/>
</dbReference>
<name>A0A3B3ZYF4_9GOBI</name>
<organism evidence="16 17">
    <name type="scientific">Periophthalmus magnuspinnatus</name>
    <dbReference type="NCBI Taxonomy" id="409849"/>
    <lineage>
        <taxon>Eukaryota</taxon>
        <taxon>Metazoa</taxon>
        <taxon>Chordata</taxon>
        <taxon>Craniata</taxon>
        <taxon>Vertebrata</taxon>
        <taxon>Euteleostomi</taxon>
        <taxon>Actinopterygii</taxon>
        <taxon>Neopterygii</taxon>
        <taxon>Teleostei</taxon>
        <taxon>Neoteleostei</taxon>
        <taxon>Acanthomorphata</taxon>
        <taxon>Gobiaria</taxon>
        <taxon>Gobiiformes</taxon>
        <taxon>Gobioidei</taxon>
        <taxon>Gobiidae</taxon>
        <taxon>Oxudercinae</taxon>
        <taxon>Periophthalmus</taxon>
    </lineage>
</organism>
<keyword evidence="17" id="KW-1185">Reference proteome</keyword>
<evidence type="ECO:0000256" key="14">
    <source>
        <dbReference type="RuleBase" id="RU363047"/>
    </source>
</evidence>
<feature type="transmembrane region" description="Helical" evidence="14">
    <location>
        <begin position="97"/>
        <end position="119"/>
    </location>
</feature>
<keyword evidence="4 13" id="KW-0812">Transmembrane</keyword>
<dbReference type="PROSITE" id="PS50262">
    <property type="entry name" value="G_PROTEIN_RECEP_F1_2"/>
    <property type="match status" value="1"/>
</dbReference>
<feature type="transmembrane region" description="Helical" evidence="14">
    <location>
        <begin position="265"/>
        <end position="284"/>
    </location>
</feature>
<keyword evidence="3 14" id="KW-0716">Sensory transduction</keyword>
<evidence type="ECO:0000256" key="3">
    <source>
        <dbReference type="ARBA" id="ARBA00022606"/>
    </source>
</evidence>
<keyword evidence="8 14" id="KW-0472">Membrane</keyword>
<dbReference type="PANTHER" id="PTHR26451">
    <property type="entry name" value="G_PROTEIN_RECEP_F1_2 DOMAIN-CONTAINING PROTEIN"/>
    <property type="match status" value="1"/>
</dbReference>
<reference evidence="16" key="2">
    <citation type="submission" date="2025-09" db="UniProtKB">
        <authorList>
            <consortium name="Ensembl"/>
        </authorList>
    </citation>
    <scope>IDENTIFICATION</scope>
</reference>
<dbReference type="InterPro" id="IPR017452">
    <property type="entry name" value="GPCR_Rhodpsn_7TM"/>
</dbReference>
<dbReference type="InterPro" id="IPR000276">
    <property type="entry name" value="GPCR_Rhodpsn"/>
</dbReference>
<dbReference type="GO" id="GO:0004984">
    <property type="term" value="F:olfactory receptor activity"/>
    <property type="evidence" value="ECO:0007669"/>
    <property type="project" value="InterPro"/>
</dbReference>
<evidence type="ECO:0000256" key="10">
    <source>
        <dbReference type="ARBA" id="ARBA00023170"/>
    </source>
</evidence>
<keyword evidence="12 13" id="KW-0807">Transducer</keyword>
<evidence type="ECO:0000313" key="16">
    <source>
        <dbReference type="Ensembl" id="ENSPMGP00000009550.1"/>
    </source>
</evidence>
<feature type="transmembrane region" description="Helical" evidence="14">
    <location>
        <begin position="195"/>
        <end position="217"/>
    </location>
</feature>
<evidence type="ECO:0000313" key="17">
    <source>
        <dbReference type="Proteomes" id="UP000261520"/>
    </source>
</evidence>
<evidence type="ECO:0000256" key="2">
    <source>
        <dbReference type="ARBA" id="ARBA00022475"/>
    </source>
</evidence>
<feature type="transmembrane region" description="Helical" evidence="14">
    <location>
        <begin position="238"/>
        <end position="259"/>
    </location>
</feature>
<feature type="transmembrane region" description="Helical" evidence="14">
    <location>
        <begin position="140"/>
        <end position="160"/>
    </location>
</feature>
<dbReference type="FunFam" id="1.20.1070.10:FF:000024">
    <property type="entry name" value="Olfactory receptor"/>
    <property type="match status" value="1"/>
</dbReference>
<evidence type="ECO:0000256" key="11">
    <source>
        <dbReference type="ARBA" id="ARBA00023180"/>
    </source>
</evidence>
<keyword evidence="5 14" id="KW-0552">Olfaction</keyword>
<feature type="transmembrane region" description="Helical" evidence="14">
    <location>
        <begin position="24"/>
        <end position="50"/>
    </location>
</feature>
<evidence type="ECO:0000256" key="13">
    <source>
        <dbReference type="RuleBase" id="RU000688"/>
    </source>
</evidence>
<keyword evidence="11" id="KW-0325">Glycoprotein</keyword>
<dbReference type="GO" id="GO:0004930">
    <property type="term" value="F:G protein-coupled receptor activity"/>
    <property type="evidence" value="ECO:0007669"/>
    <property type="project" value="UniProtKB-KW"/>
</dbReference>
<evidence type="ECO:0000256" key="9">
    <source>
        <dbReference type="ARBA" id="ARBA00023157"/>
    </source>
</evidence>
<comment type="similarity">
    <text evidence="13">Belongs to the G-protein coupled receptor 1 family.</text>
</comment>
<sequence length="321" mass="36785">MKNITQNPGYFQFTLFADYGRLRYLFFMLSLLIYITIISANMVIIITILLEKSLHQPMFIFICCLSVNSLYGSAGFFPRFLVDLLSDTHFISRTSCFIQIYVIYTYASCEFTILGVMAYDRFVAICQPLHYHTKMTIRKAVFLWGVAVVYPICTLTYAIALTSELPICENKLDRIFCANRAVVNNSCGDSTHGDIVGYFIIFSTVFIPLFFVLYSYLRILVECKRGSAELRGKALQTCLPHLVTFVTYSFSLFIEMAIAKYDTNTINPVISAILSLEYLMVPSINNPLIYGLKLPQIRTAIFRYKSGPFKNYSRKVQFYPS</sequence>
<dbReference type="GO" id="GO:0005886">
    <property type="term" value="C:plasma membrane"/>
    <property type="evidence" value="ECO:0007669"/>
    <property type="project" value="UniProtKB-SubCell"/>
</dbReference>
<feature type="domain" description="G-protein coupled receptors family 1 profile" evidence="15">
    <location>
        <begin position="40"/>
        <end position="290"/>
    </location>
</feature>
<dbReference type="Pfam" id="PF13853">
    <property type="entry name" value="7tm_4"/>
    <property type="match status" value="1"/>
</dbReference>
<evidence type="ECO:0000259" key="15">
    <source>
        <dbReference type="PROSITE" id="PS50262"/>
    </source>
</evidence>
<dbReference type="AlphaFoldDB" id="A0A3B3ZYF4"/>
<dbReference type="PRINTS" id="PR00245">
    <property type="entry name" value="OLFACTORYR"/>
</dbReference>
<keyword evidence="9" id="KW-1015">Disulfide bond</keyword>
<evidence type="ECO:0000256" key="8">
    <source>
        <dbReference type="ARBA" id="ARBA00023136"/>
    </source>
</evidence>
<keyword evidence="10 13" id="KW-0675">Receptor</keyword>
<evidence type="ECO:0000256" key="6">
    <source>
        <dbReference type="ARBA" id="ARBA00022989"/>
    </source>
</evidence>
<keyword evidence="7 13" id="KW-0297">G-protein coupled receptor</keyword>
<protein>
    <recommendedName>
        <fullName evidence="14">Olfactory receptor</fullName>
    </recommendedName>
</protein>
<feature type="transmembrane region" description="Helical" evidence="14">
    <location>
        <begin position="57"/>
        <end position="77"/>
    </location>
</feature>
<evidence type="ECO:0000256" key="7">
    <source>
        <dbReference type="ARBA" id="ARBA00023040"/>
    </source>
</evidence>
<dbReference type="STRING" id="409849.ENSPMGP00000009550"/>
<evidence type="ECO:0000256" key="5">
    <source>
        <dbReference type="ARBA" id="ARBA00022725"/>
    </source>
</evidence>
<dbReference type="GO" id="GO:0005549">
    <property type="term" value="F:odorant binding"/>
    <property type="evidence" value="ECO:0007669"/>
    <property type="project" value="TreeGrafter"/>
</dbReference>
<proteinExistence type="inferred from homology"/>
<dbReference type="PANTHER" id="PTHR26451:SF847">
    <property type="entry name" value="ODORANT RECEPTOR-RELATED"/>
    <property type="match status" value="1"/>
</dbReference>
<dbReference type="PROSITE" id="PS00237">
    <property type="entry name" value="G_PROTEIN_RECEP_F1_1"/>
    <property type="match status" value="1"/>
</dbReference>
<dbReference type="SUPFAM" id="SSF81321">
    <property type="entry name" value="Family A G protein-coupled receptor-like"/>
    <property type="match status" value="1"/>
</dbReference>
<keyword evidence="6 14" id="KW-1133">Transmembrane helix</keyword>
<evidence type="ECO:0000256" key="12">
    <source>
        <dbReference type="ARBA" id="ARBA00023224"/>
    </source>
</evidence>
<evidence type="ECO:0000256" key="4">
    <source>
        <dbReference type="ARBA" id="ARBA00022692"/>
    </source>
</evidence>
<dbReference type="InterPro" id="IPR000725">
    <property type="entry name" value="Olfact_rcpt"/>
</dbReference>
<dbReference type="PRINTS" id="PR00237">
    <property type="entry name" value="GPCRRHODOPSN"/>
</dbReference>
<dbReference type="Proteomes" id="UP000261520">
    <property type="component" value="Unplaced"/>
</dbReference>
<accession>A0A3B3ZYF4</accession>
<keyword evidence="2 14" id="KW-1003">Cell membrane</keyword>
<dbReference type="Ensembl" id="ENSPMGT00000010185.1">
    <property type="protein sequence ID" value="ENSPMGP00000009550.1"/>
    <property type="gene ID" value="ENSPMGG00000007918.1"/>
</dbReference>
<reference evidence="16" key="1">
    <citation type="submission" date="2025-08" db="UniProtKB">
        <authorList>
            <consortium name="Ensembl"/>
        </authorList>
    </citation>
    <scope>IDENTIFICATION</scope>
</reference>